<keyword evidence="7 13" id="KW-0472">Membrane</keyword>
<dbReference type="InterPro" id="IPR000719">
    <property type="entry name" value="Prot_kinase_dom"/>
</dbReference>
<dbReference type="OrthoDB" id="1890790at2759"/>
<feature type="domain" description="Protein kinase" evidence="14">
    <location>
        <begin position="177"/>
        <end position="458"/>
    </location>
</feature>
<keyword evidence="8 10" id="KW-0456">Lyase</keyword>
<dbReference type="AlphaFoldDB" id="A0A2T7PYD3"/>
<dbReference type="GO" id="GO:0004383">
    <property type="term" value="F:guanylate cyclase activity"/>
    <property type="evidence" value="ECO:0007669"/>
    <property type="project" value="UniProtKB-EC"/>
</dbReference>
<evidence type="ECO:0000313" key="17">
    <source>
        <dbReference type="Proteomes" id="UP000245119"/>
    </source>
</evidence>
<dbReference type="InterPro" id="IPR029787">
    <property type="entry name" value="Nucleotide_cyclase"/>
</dbReference>
<organism evidence="16 17">
    <name type="scientific">Pomacea canaliculata</name>
    <name type="common">Golden apple snail</name>
    <dbReference type="NCBI Taxonomy" id="400727"/>
    <lineage>
        <taxon>Eukaryota</taxon>
        <taxon>Metazoa</taxon>
        <taxon>Spiralia</taxon>
        <taxon>Lophotrochozoa</taxon>
        <taxon>Mollusca</taxon>
        <taxon>Gastropoda</taxon>
        <taxon>Caenogastropoda</taxon>
        <taxon>Architaenioglossa</taxon>
        <taxon>Ampullarioidea</taxon>
        <taxon>Ampullariidae</taxon>
        <taxon>Pomacea</taxon>
    </lineage>
</organism>
<dbReference type="PANTHER" id="PTHR11920:SF335">
    <property type="entry name" value="GUANYLATE CYCLASE"/>
    <property type="match status" value="1"/>
</dbReference>
<dbReference type="Pfam" id="PF07701">
    <property type="entry name" value="HNOBA"/>
    <property type="match status" value="1"/>
</dbReference>
<keyword evidence="12" id="KW-0175">Coiled coil</keyword>
<evidence type="ECO:0000256" key="2">
    <source>
        <dbReference type="ARBA" id="ARBA00012202"/>
    </source>
</evidence>
<name>A0A2T7PYD3_POMCA</name>
<comment type="caution">
    <text evidence="16">The sequence shown here is derived from an EMBL/GenBank/DDBJ whole genome shotgun (WGS) entry which is preliminary data.</text>
</comment>
<dbReference type="SUPFAM" id="SSF55073">
    <property type="entry name" value="Nucleotide cyclase"/>
    <property type="match status" value="1"/>
</dbReference>
<dbReference type="GO" id="GO:0035556">
    <property type="term" value="P:intracellular signal transduction"/>
    <property type="evidence" value="ECO:0007669"/>
    <property type="project" value="InterPro"/>
</dbReference>
<evidence type="ECO:0000313" key="16">
    <source>
        <dbReference type="EMBL" id="PVD38418.1"/>
    </source>
</evidence>
<evidence type="ECO:0000256" key="7">
    <source>
        <dbReference type="ARBA" id="ARBA00023136"/>
    </source>
</evidence>
<evidence type="ECO:0000256" key="11">
    <source>
        <dbReference type="RuleBase" id="RU003431"/>
    </source>
</evidence>
<comment type="subcellular location">
    <subcellularLocation>
        <location evidence="1">Membrane</location>
        <topology evidence="1">Single-pass type I membrane protein</topology>
    </subcellularLocation>
</comment>
<evidence type="ECO:0000256" key="5">
    <source>
        <dbReference type="ARBA" id="ARBA00022741"/>
    </source>
</evidence>
<dbReference type="Pfam" id="PF00211">
    <property type="entry name" value="Guanylate_cyc"/>
    <property type="match status" value="2"/>
</dbReference>
<keyword evidence="9 11" id="KW-0141">cGMP biosynthesis</keyword>
<dbReference type="CDD" id="cd07302">
    <property type="entry name" value="CHD"/>
    <property type="match status" value="1"/>
</dbReference>
<dbReference type="EC" id="4.6.1.2" evidence="2 11"/>
<dbReference type="GO" id="GO:0005886">
    <property type="term" value="C:plasma membrane"/>
    <property type="evidence" value="ECO:0007669"/>
    <property type="project" value="TreeGrafter"/>
</dbReference>
<dbReference type="InterPro" id="IPR011645">
    <property type="entry name" value="HNOB_dom_associated"/>
</dbReference>
<accession>A0A2T7PYD3</accession>
<evidence type="ECO:0000256" key="9">
    <source>
        <dbReference type="ARBA" id="ARBA00023293"/>
    </source>
</evidence>
<evidence type="ECO:0000259" key="15">
    <source>
        <dbReference type="PROSITE" id="PS50125"/>
    </source>
</evidence>
<feature type="coiled-coil region" evidence="12">
    <location>
        <begin position="453"/>
        <end position="480"/>
    </location>
</feature>
<dbReference type="PROSITE" id="PS50011">
    <property type="entry name" value="PROTEIN_KINASE_DOM"/>
    <property type="match status" value="1"/>
</dbReference>
<dbReference type="Proteomes" id="UP000245119">
    <property type="component" value="Linkage Group LG1"/>
</dbReference>
<evidence type="ECO:0000256" key="3">
    <source>
        <dbReference type="ARBA" id="ARBA00022692"/>
    </source>
</evidence>
<gene>
    <name evidence="16" type="ORF">C0Q70_01033</name>
</gene>
<keyword evidence="3 13" id="KW-0812">Transmembrane</keyword>
<feature type="domain" description="Guanylate cyclase" evidence="15">
    <location>
        <begin position="516"/>
        <end position="616"/>
    </location>
</feature>
<keyword evidence="4" id="KW-0732">Signal</keyword>
<dbReference type="GO" id="GO:0001653">
    <property type="term" value="F:peptide receptor activity"/>
    <property type="evidence" value="ECO:0007669"/>
    <property type="project" value="TreeGrafter"/>
</dbReference>
<dbReference type="GO" id="GO:0005524">
    <property type="term" value="F:ATP binding"/>
    <property type="evidence" value="ECO:0007669"/>
    <property type="project" value="InterPro"/>
</dbReference>
<comment type="similarity">
    <text evidence="10">Belongs to the adenylyl cyclase class-4/guanylyl cyclase family.</text>
</comment>
<dbReference type="SMART" id="SM00044">
    <property type="entry name" value="CYCc"/>
    <property type="match status" value="1"/>
</dbReference>
<dbReference type="InterPro" id="IPR050401">
    <property type="entry name" value="Cyclic_nucleotide_synthase"/>
</dbReference>
<dbReference type="Gene3D" id="3.30.70.1230">
    <property type="entry name" value="Nucleotide cyclase"/>
    <property type="match status" value="2"/>
</dbReference>
<keyword evidence="6 13" id="KW-1133">Transmembrane helix</keyword>
<evidence type="ECO:0000256" key="6">
    <source>
        <dbReference type="ARBA" id="ARBA00022989"/>
    </source>
</evidence>
<dbReference type="SUPFAM" id="SSF56112">
    <property type="entry name" value="Protein kinase-like (PK-like)"/>
    <property type="match status" value="1"/>
</dbReference>
<evidence type="ECO:0000256" key="8">
    <source>
        <dbReference type="ARBA" id="ARBA00023239"/>
    </source>
</evidence>
<dbReference type="InterPro" id="IPR001245">
    <property type="entry name" value="Ser-Thr/Tyr_kinase_cat_dom"/>
</dbReference>
<dbReference type="PANTHER" id="PTHR11920">
    <property type="entry name" value="GUANYLYL CYCLASE"/>
    <property type="match status" value="1"/>
</dbReference>
<dbReference type="InterPro" id="IPR001054">
    <property type="entry name" value="A/G_cyclase"/>
</dbReference>
<dbReference type="InterPro" id="IPR011009">
    <property type="entry name" value="Kinase-like_dom_sf"/>
</dbReference>
<dbReference type="Gene3D" id="1.10.510.10">
    <property type="entry name" value="Transferase(Phosphotransferase) domain 1"/>
    <property type="match status" value="1"/>
</dbReference>
<proteinExistence type="inferred from homology"/>
<protein>
    <recommendedName>
        <fullName evidence="2 11">Guanylate cyclase</fullName>
        <ecNumber evidence="2 11">4.6.1.2</ecNumber>
    </recommendedName>
</protein>
<dbReference type="GO" id="GO:0004672">
    <property type="term" value="F:protein kinase activity"/>
    <property type="evidence" value="ECO:0007669"/>
    <property type="project" value="InterPro"/>
</dbReference>
<evidence type="ECO:0000259" key="14">
    <source>
        <dbReference type="PROSITE" id="PS50011"/>
    </source>
</evidence>
<reference evidence="16 17" key="1">
    <citation type="submission" date="2018-04" db="EMBL/GenBank/DDBJ databases">
        <title>The genome of golden apple snail Pomacea canaliculata provides insight into stress tolerance and invasive adaptation.</title>
        <authorList>
            <person name="Liu C."/>
            <person name="Liu B."/>
            <person name="Ren Y."/>
            <person name="Zhang Y."/>
            <person name="Wang H."/>
            <person name="Li S."/>
            <person name="Jiang F."/>
            <person name="Yin L."/>
            <person name="Zhang G."/>
            <person name="Qian W."/>
            <person name="Fan W."/>
        </authorList>
    </citation>
    <scope>NUCLEOTIDE SEQUENCE [LARGE SCALE GENOMIC DNA]</scope>
    <source>
        <strain evidence="16">SZHN2017</strain>
        <tissue evidence="16">Muscle</tissue>
    </source>
</reference>
<dbReference type="GO" id="GO:0007168">
    <property type="term" value="P:receptor guanylyl cyclase signaling pathway"/>
    <property type="evidence" value="ECO:0007669"/>
    <property type="project" value="TreeGrafter"/>
</dbReference>
<keyword evidence="5" id="KW-0547">Nucleotide-binding</keyword>
<sequence>MPRQCDVTLSRDVMLSKHLTHSCGVRRRVVAGKQFITLGYDEPHLRAIHVSRELPQVLACLLKRLKPPHFMQRRGLFAGETIPWINGEPPVAEPECGYMGERCIPKDTYVKEIVLGVLGGVLLVVVGIGLVIYRNWRYEQEIDGLLWKIDSSHIQMGQQASPVGTAGDKHNHDGGGISMVSTESRNSYTQVFVKIGVYKNRTVALKMYEKSKVDLGRHTKKEMKLLGDLRHVNINSFIGASVDTDFLILVTEYCSKGSLTDVLENEDITLDKMFISSIVKDILQGMIYIHASDLQFHGNLKSSNCLITSRWTVQVGDFGLMDTRAMTYHPEDVFAYYRNLLWKAPELLRSAKPHRGSCKGDIYAFGIVLYEIFGRCGPFGNCRLSPQDIIINIKNKKLAEELPFRPNTNVLQCETYVIDCMRECWAEHPEQAAGLQNRLAKAEATESRNRNILDHMMALMERYQERLEELVEERTVQLVEEKKKTETLLHRMLPKPVAEQLKRGEPVIPEAFDSVTIYFSDICGFTKLSAESTPMEVVDMLNDLYTTFDSTVKNYDVTKWRQSAMHTWWSPACPYETEIFTPARSPPWPCVAGVVGLTMPRYTLFGDTVNTASRMETNGEPLKVHCSKECKDILEKLGGYTLEERGYVSMKGKGTVLTYWLTNENPEVRRARLNRTHLRFSGRDSTESATPPFLRPLFSNSLTIP</sequence>
<evidence type="ECO:0000256" key="4">
    <source>
        <dbReference type="ARBA" id="ARBA00022729"/>
    </source>
</evidence>
<evidence type="ECO:0000256" key="12">
    <source>
        <dbReference type="SAM" id="Coils"/>
    </source>
</evidence>
<keyword evidence="17" id="KW-1185">Reference proteome</keyword>
<evidence type="ECO:0000256" key="10">
    <source>
        <dbReference type="RuleBase" id="RU000405"/>
    </source>
</evidence>
<comment type="catalytic activity">
    <reaction evidence="11">
        <text>GTP = 3',5'-cyclic GMP + diphosphate</text>
        <dbReference type="Rhea" id="RHEA:13665"/>
        <dbReference type="ChEBI" id="CHEBI:33019"/>
        <dbReference type="ChEBI" id="CHEBI:37565"/>
        <dbReference type="ChEBI" id="CHEBI:57746"/>
        <dbReference type="EC" id="4.6.1.2"/>
    </reaction>
</comment>
<dbReference type="Pfam" id="PF07714">
    <property type="entry name" value="PK_Tyr_Ser-Thr"/>
    <property type="match status" value="1"/>
</dbReference>
<dbReference type="PROSITE" id="PS50125">
    <property type="entry name" value="GUANYLATE_CYCLASE_2"/>
    <property type="match status" value="1"/>
</dbReference>
<dbReference type="InterPro" id="IPR018297">
    <property type="entry name" value="A/G_cyclase_CS"/>
</dbReference>
<dbReference type="GO" id="GO:0004016">
    <property type="term" value="F:adenylate cyclase activity"/>
    <property type="evidence" value="ECO:0007669"/>
    <property type="project" value="TreeGrafter"/>
</dbReference>
<dbReference type="PROSITE" id="PS00452">
    <property type="entry name" value="GUANYLATE_CYCLASE_1"/>
    <property type="match status" value="1"/>
</dbReference>
<feature type="transmembrane region" description="Helical" evidence="13">
    <location>
        <begin position="113"/>
        <end position="133"/>
    </location>
</feature>
<evidence type="ECO:0000256" key="1">
    <source>
        <dbReference type="ARBA" id="ARBA00004479"/>
    </source>
</evidence>
<dbReference type="EMBL" id="PZQS01000001">
    <property type="protein sequence ID" value="PVD38418.1"/>
    <property type="molecule type" value="Genomic_DNA"/>
</dbReference>
<evidence type="ECO:0000256" key="13">
    <source>
        <dbReference type="SAM" id="Phobius"/>
    </source>
</evidence>